<dbReference type="Proteomes" id="UP000797356">
    <property type="component" value="Chromosome 16"/>
</dbReference>
<dbReference type="OrthoDB" id="1991122at2759"/>
<proteinExistence type="predicted"/>
<accession>A0A8K0IXP2</accession>
<reference evidence="1" key="1">
    <citation type="journal article" date="2017" name="Gigascience">
        <title>The genome draft of coconut (Cocos nucifera).</title>
        <authorList>
            <person name="Xiao Y."/>
            <person name="Xu P."/>
            <person name="Fan H."/>
            <person name="Baudouin L."/>
            <person name="Xia W."/>
            <person name="Bocs S."/>
            <person name="Xu J."/>
            <person name="Li Q."/>
            <person name="Guo A."/>
            <person name="Zhou L."/>
            <person name="Li J."/>
            <person name="Wu Y."/>
            <person name="Ma Z."/>
            <person name="Armero A."/>
            <person name="Issali A.E."/>
            <person name="Liu N."/>
            <person name="Peng M."/>
            <person name="Yang Y."/>
        </authorList>
    </citation>
    <scope>NUCLEOTIDE SEQUENCE</scope>
    <source>
        <tissue evidence="1">Spear leaf of Hainan Tall coconut</tissue>
    </source>
</reference>
<dbReference type="AlphaFoldDB" id="A0A8K0IXP2"/>
<name>A0A8K0IXP2_COCNU</name>
<reference evidence="1" key="2">
    <citation type="submission" date="2019-07" db="EMBL/GenBank/DDBJ databases">
        <authorList>
            <person name="Yang Y."/>
            <person name="Bocs S."/>
            <person name="Baudouin L."/>
        </authorList>
    </citation>
    <scope>NUCLEOTIDE SEQUENCE</scope>
    <source>
        <tissue evidence="1">Spear leaf of Hainan Tall coconut</tissue>
    </source>
</reference>
<protein>
    <submittedName>
        <fullName evidence="1">Putative adenylate isopentenyltransferase 5, chloroplastic-like</fullName>
    </submittedName>
</protein>
<dbReference type="EMBL" id="CM017887">
    <property type="protein sequence ID" value="KAG1371018.1"/>
    <property type="molecule type" value="Genomic_DNA"/>
</dbReference>
<keyword evidence="2" id="KW-1185">Reference proteome</keyword>
<sequence>MLEGAVDEIKANTCKLTCIQLQKILRFCTLPDWDLRRVDATEFFLRRGQDGEAEEWEKVVGSTSKEIVHKFLTGAGGVKDMAGEESEAGDNGEVPENLVKDVKGESYKTGYVNGIEANHVV</sequence>
<evidence type="ECO:0000313" key="1">
    <source>
        <dbReference type="EMBL" id="KAG1371018.1"/>
    </source>
</evidence>
<gene>
    <name evidence="1" type="ORF">COCNU_16G001120</name>
</gene>
<comment type="caution">
    <text evidence="1">The sequence shown here is derived from an EMBL/GenBank/DDBJ whole genome shotgun (WGS) entry which is preliminary data.</text>
</comment>
<organism evidence="1 2">
    <name type="scientific">Cocos nucifera</name>
    <name type="common">Coconut palm</name>
    <dbReference type="NCBI Taxonomy" id="13894"/>
    <lineage>
        <taxon>Eukaryota</taxon>
        <taxon>Viridiplantae</taxon>
        <taxon>Streptophyta</taxon>
        <taxon>Embryophyta</taxon>
        <taxon>Tracheophyta</taxon>
        <taxon>Spermatophyta</taxon>
        <taxon>Magnoliopsida</taxon>
        <taxon>Liliopsida</taxon>
        <taxon>Arecaceae</taxon>
        <taxon>Arecoideae</taxon>
        <taxon>Cocoseae</taxon>
        <taxon>Attaleinae</taxon>
        <taxon>Cocos</taxon>
    </lineage>
</organism>
<evidence type="ECO:0000313" key="2">
    <source>
        <dbReference type="Proteomes" id="UP000797356"/>
    </source>
</evidence>